<evidence type="ECO:0000256" key="7">
    <source>
        <dbReference type="ARBA" id="ARBA00023136"/>
    </source>
</evidence>
<evidence type="ECO:0000256" key="4">
    <source>
        <dbReference type="ARBA" id="ARBA00022679"/>
    </source>
</evidence>
<gene>
    <name evidence="9" type="ORF">K9U37_11875</name>
</gene>
<keyword evidence="2" id="KW-1003">Cell membrane</keyword>
<feature type="transmembrane region" description="Helical" evidence="8">
    <location>
        <begin position="177"/>
        <end position="200"/>
    </location>
</feature>
<feature type="transmembrane region" description="Helical" evidence="8">
    <location>
        <begin position="94"/>
        <end position="115"/>
    </location>
</feature>
<keyword evidence="4 9" id="KW-0808">Transferase</keyword>
<reference evidence="9" key="1">
    <citation type="journal article" date="2022" name="ISME J.">
        <title>Identification of active gaseous-alkane degraders at natural gas seeps.</title>
        <authorList>
            <person name="Farhan Ul Haque M."/>
            <person name="Hernandez M."/>
            <person name="Crombie A.T."/>
            <person name="Murrell J.C."/>
        </authorList>
    </citation>
    <scope>NUCLEOTIDE SEQUENCE</scope>
    <source>
        <strain evidence="9">ANDR5</strain>
    </source>
</reference>
<comment type="subcellular location">
    <subcellularLocation>
        <location evidence="1">Cell membrane</location>
        <topology evidence="1">Multi-pass membrane protein</topology>
    </subcellularLocation>
</comment>
<evidence type="ECO:0000256" key="3">
    <source>
        <dbReference type="ARBA" id="ARBA00022676"/>
    </source>
</evidence>
<evidence type="ECO:0000256" key="1">
    <source>
        <dbReference type="ARBA" id="ARBA00004651"/>
    </source>
</evidence>
<evidence type="ECO:0000256" key="2">
    <source>
        <dbReference type="ARBA" id="ARBA00022475"/>
    </source>
</evidence>
<dbReference type="InterPro" id="IPR050297">
    <property type="entry name" value="LipidA_mod_glycosyltrf_83"/>
</dbReference>
<dbReference type="EMBL" id="JAIVFL010000001">
    <property type="protein sequence ID" value="MCI4675543.1"/>
    <property type="molecule type" value="Genomic_DNA"/>
</dbReference>
<evidence type="ECO:0000313" key="9">
    <source>
        <dbReference type="EMBL" id="MCI4675543.1"/>
    </source>
</evidence>
<feature type="transmembrane region" description="Helical" evidence="8">
    <location>
        <begin position="258"/>
        <end position="279"/>
    </location>
</feature>
<dbReference type="EC" id="2.4.-.-" evidence="9"/>
<evidence type="ECO:0000256" key="8">
    <source>
        <dbReference type="SAM" id="Phobius"/>
    </source>
</evidence>
<feature type="transmembrane region" description="Helical" evidence="8">
    <location>
        <begin position="212"/>
        <end position="237"/>
    </location>
</feature>
<feature type="transmembrane region" description="Helical" evidence="8">
    <location>
        <begin position="122"/>
        <end position="141"/>
    </location>
</feature>
<protein>
    <submittedName>
        <fullName evidence="9">Glycosyltransferase family 39 protein</fullName>
        <ecNumber evidence="9">2.4.-.-</ecNumber>
    </submittedName>
</protein>
<feature type="transmembrane region" description="Helical" evidence="8">
    <location>
        <begin position="67"/>
        <end position="88"/>
    </location>
</feature>
<evidence type="ECO:0000313" key="10">
    <source>
        <dbReference type="Proteomes" id="UP001139068"/>
    </source>
</evidence>
<keyword evidence="6 8" id="KW-1133">Transmembrane helix</keyword>
<proteinExistence type="predicted"/>
<evidence type="ECO:0000256" key="6">
    <source>
        <dbReference type="ARBA" id="ARBA00022989"/>
    </source>
</evidence>
<dbReference type="PANTHER" id="PTHR33908">
    <property type="entry name" value="MANNOSYLTRANSFERASE YKCB-RELATED"/>
    <property type="match status" value="1"/>
</dbReference>
<dbReference type="RefSeq" id="WP_243071845.1">
    <property type="nucleotide sequence ID" value="NZ_JAIVFL010000001.1"/>
</dbReference>
<feature type="transmembrane region" description="Helical" evidence="8">
    <location>
        <begin position="147"/>
        <end position="165"/>
    </location>
</feature>
<accession>A0ABS9YXQ9</accession>
<keyword evidence="3 9" id="KW-0328">Glycosyltransferase</keyword>
<name>A0ABS9YXQ9_9MYCO</name>
<dbReference type="PANTHER" id="PTHR33908:SF3">
    <property type="entry name" value="UNDECAPRENYL PHOSPHATE-ALPHA-4-AMINO-4-DEOXY-L-ARABINOSE ARABINOSYL TRANSFERASE"/>
    <property type="match status" value="1"/>
</dbReference>
<feature type="transmembrane region" description="Helical" evidence="8">
    <location>
        <begin position="291"/>
        <end position="312"/>
    </location>
</feature>
<sequence>MSITYRPERVTGVVGGSVEPARQFDAVAVAFLAIVVSAAGAARPSLWFDEAATISASTRTVPGLWRMVGNIDAVHGLFYLIMHGWFAIFPATEFWSRLASSVAVGVAAAGVVVLGRQLSTRSVAVASGVVFALLPRVTWAGIETRSYALSTVVGVWLTVLCVAAVRRNRLRWWTGYAAMLVTGTLLNVFVVLIVGVHAVVVGVLADSRRARICWAAGTVMAVAAVTPFLLFTQTQLFQVGWISRLNAQTIGKILQEQYFDHSLAVAVLAGLIIVSGLLFRARAADTAGPRPGRLVAVSAAWILIPTAALLVYSAVHQPIYFPRYLSFTAPAIALPLGLCIVVVGRSRPGIAALLVVFAFAATPNYLAQRGPYAKEHMDYSQVADVITRYAEPGDCLVMDNSTSWKPGPIRPLIAARPAAFAKLHDYGRGLSAVERNRLWDAHLAIWTWADKMPGCPAIWTVSERDPTLPDHQQGSDIPAGPRLARAMAYQVPSRFGFRAVERWQFSFAQVTKSIR</sequence>
<keyword evidence="7 8" id="KW-0472">Membrane</keyword>
<dbReference type="GO" id="GO:0016757">
    <property type="term" value="F:glycosyltransferase activity"/>
    <property type="evidence" value="ECO:0007669"/>
    <property type="project" value="UniProtKB-KW"/>
</dbReference>
<feature type="transmembrane region" description="Helical" evidence="8">
    <location>
        <begin position="349"/>
        <end position="367"/>
    </location>
</feature>
<comment type="caution">
    <text evidence="9">The sequence shown here is derived from an EMBL/GenBank/DDBJ whole genome shotgun (WGS) entry which is preliminary data.</text>
</comment>
<dbReference type="Proteomes" id="UP001139068">
    <property type="component" value="Unassembled WGS sequence"/>
</dbReference>
<organism evidence="9 10">
    <name type="scientific">Candidatus Mycolicibacterium alkanivorans</name>
    <dbReference type="NCBI Taxonomy" id="2954114"/>
    <lineage>
        <taxon>Bacteria</taxon>
        <taxon>Bacillati</taxon>
        <taxon>Actinomycetota</taxon>
        <taxon>Actinomycetes</taxon>
        <taxon>Mycobacteriales</taxon>
        <taxon>Mycobacteriaceae</taxon>
        <taxon>Mycolicibacterium</taxon>
    </lineage>
</organism>
<keyword evidence="5 8" id="KW-0812">Transmembrane</keyword>
<evidence type="ECO:0000256" key="5">
    <source>
        <dbReference type="ARBA" id="ARBA00022692"/>
    </source>
</evidence>
<feature type="transmembrane region" description="Helical" evidence="8">
    <location>
        <begin position="324"/>
        <end position="343"/>
    </location>
</feature>
<keyword evidence="10" id="KW-1185">Reference proteome</keyword>